<keyword evidence="1" id="KW-0472">Membrane</keyword>
<protein>
    <submittedName>
        <fullName evidence="2">Uncharacterized protein</fullName>
    </submittedName>
</protein>
<feature type="transmembrane region" description="Helical" evidence="1">
    <location>
        <begin position="64"/>
        <end position="84"/>
    </location>
</feature>
<organism evidence="2 3">
    <name type="scientific">Bacillus sonorensis</name>
    <dbReference type="NCBI Taxonomy" id="119858"/>
    <lineage>
        <taxon>Bacteria</taxon>
        <taxon>Bacillati</taxon>
        <taxon>Bacillota</taxon>
        <taxon>Bacilli</taxon>
        <taxon>Bacillales</taxon>
        <taxon>Bacillaceae</taxon>
        <taxon>Bacillus</taxon>
    </lineage>
</organism>
<sequence length="183" mass="21433">MFDKIPELYSKYAIYTIIILIICNLIAWGDPRILTHFFNAIIKFLPSSVVNYFHERNINTLDTLYIFTIISSISGVGFIWNFLFHKWYIKYTSKKYEILDENFRYPKFHMDSIYTFMSELTILFFLIFLLFFQTGFASTETIINFIWNNAGFTLVLSGIGIIHTFFVCVLLIMSGLGSIKGKN</sequence>
<name>A0ABM6LIQ2_9BACI</name>
<keyword evidence="1" id="KW-1133">Transmembrane helix</keyword>
<gene>
    <name evidence="2" type="ORF">S101395_02705</name>
</gene>
<feature type="transmembrane region" description="Helical" evidence="1">
    <location>
        <begin position="113"/>
        <end position="132"/>
    </location>
</feature>
<evidence type="ECO:0000313" key="3">
    <source>
        <dbReference type="Proteomes" id="UP000196877"/>
    </source>
</evidence>
<dbReference type="Proteomes" id="UP000196877">
    <property type="component" value="Chromosome"/>
</dbReference>
<evidence type="ECO:0000313" key="2">
    <source>
        <dbReference type="EMBL" id="ASB89212.1"/>
    </source>
</evidence>
<keyword evidence="1" id="KW-0812">Transmembrane</keyword>
<evidence type="ECO:0000256" key="1">
    <source>
        <dbReference type="SAM" id="Phobius"/>
    </source>
</evidence>
<feature type="transmembrane region" description="Helical" evidence="1">
    <location>
        <begin position="12"/>
        <end position="29"/>
    </location>
</feature>
<accession>A0ABM6LIQ2</accession>
<dbReference type="EMBL" id="CP021920">
    <property type="protein sequence ID" value="ASB89212.1"/>
    <property type="molecule type" value="Genomic_DNA"/>
</dbReference>
<feature type="transmembrane region" description="Helical" evidence="1">
    <location>
        <begin position="152"/>
        <end position="173"/>
    </location>
</feature>
<reference evidence="2 3" key="1">
    <citation type="submission" date="2017-06" db="EMBL/GenBank/DDBJ databases">
        <title>Genome sequence of Bacillus sonorensis strain SRCM101395.</title>
        <authorList>
            <person name="Cho S.H."/>
        </authorList>
    </citation>
    <scope>NUCLEOTIDE SEQUENCE [LARGE SCALE GENOMIC DNA]</scope>
    <source>
        <strain evidence="2 3">SRCM101395</strain>
    </source>
</reference>
<proteinExistence type="predicted"/>
<keyword evidence="3" id="KW-1185">Reference proteome</keyword>